<dbReference type="PANTHER" id="PTHR22084">
    <property type="entry name" value="GEX INTERACTING PROTEIN PROTEIN 4"/>
    <property type="match status" value="1"/>
</dbReference>
<dbReference type="AlphaFoldDB" id="A0A0R3RBX9"/>
<proteinExistence type="predicted"/>
<name>A0A0R3RBX9_9BILA</name>
<keyword evidence="2" id="KW-0472">Membrane</keyword>
<keyword evidence="2" id="KW-1133">Transmembrane helix</keyword>
<evidence type="ECO:0000256" key="2">
    <source>
        <dbReference type="SAM" id="Phobius"/>
    </source>
</evidence>
<dbReference type="PANTHER" id="PTHR22084:SF4">
    <property type="entry name" value="BZIP DOMAIN-CONTAINING PROTEIN"/>
    <property type="match status" value="1"/>
</dbReference>
<dbReference type="STRING" id="42155.A0A0R3RBX9"/>
<sequence>LANDGQSNTQQQIIYEHYYVDQQHPSTSSTINATSRGLLSETTSSGAENGKDFANKSGSSETCSLSGSDTAAALQLKRQKQADAARQRYQRMTLEERKEVNQKRTEAQKRKRQKDKELEELESLLRQSKDIEDDPAINEQLREKRIRARRAEAARLRYQRMSSEERRAYNQRRRFRQLGIQGGDVVFAALFLVVFSWTVIERGDLIEADSKGAKKNGMDEEKLRQHIIEQNAKKAEAARLRYHRMTDEEKRQYNQRRYLFLKFILGHL</sequence>
<feature type="transmembrane region" description="Helical" evidence="2">
    <location>
        <begin position="178"/>
        <end position="200"/>
    </location>
</feature>
<evidence type="ECO:0000256" key="1">
    <source>
        <dbReference type="SAM" id="MobiDB-lite"/>
    </source>
</evidence>
<dbReference type="WBParaSite" id="BTMF_0001754801-mRNA-1">
    <property type="protein sequence ID" value="BTMF_0001754801-mRNA-1"/>
    <property type="gene ID" value="BTMF_0001754801"/>
</dbReference>
<feature type="compositionally biased region" description="Basic and acidic residues" evidence="1">
    <location>
        <begin position="93"/>
        <end position="108"/>
    </location>
</feature>
<feature type="compositionally biased region" description="Polar residues" evidence="1">
    <location>
        <begin position="25"/>
        <end position="47"/>
    </location>
</feature>
<feature type="compositionally biased region" description="Low complexity" evidence="1">
    <location>
        <begin position="57"/>
        <end position="66"/>
    </location>
</feature>
<feature type="region of interest" description="Disordered" evidence="1">
    <location>
        <begin position="93"/>
        <end position="117"/>
    </location>
</feature>
<protein>
    <submittedName>
        <fullName evidence="3">BZIP domain-containing protein</fullName>
    </submittedName>
</protein>
<accession>A0A0R3RBX9</accession>
<evidence type="ECO:0000313" key="3">
    <source>
        <dbReference type="WBParaSite" id="BTMF_0001754801-mRNA-1"/>
    </source>
</evidence>
<reference evidence="3" key="1">
    <citation type="submission" date="2017-02" db="UniProtKB">
        <authorList>
            <consortium name="WormBaseParasite"/>
        </authorList>
    </citation>
    <scope>IDENTIFICATION</scope>
</reference>
<organism evidence="3">
    <name type="scientific">Brugia timori</name>
    <dbReference type="NCBI Taxonomy" id="42155"/>
    <lineage>
        <taxon>Eukaryota</taxon>
        <taxon>Metazoa</taxon>
        <taxon>Ecdysozoa</taxon>
        <taxon>Nematoda</taxon>
        <taxon>Chromadorea</taxon>
        <taxon>Rhabditida</taxon>
        <taxon>Spirurina</taxon>
        <taxon>Spiruromorpha</taxon>
        <taxon>Filarioidea</taxon>
        <taxon>Onchocercidae</taxon>
        <taxon>Brugia</taxon>
    </lineage>
</organism>
<feature type="region of interest" description="Disordered" evidence="1">
    <location>
        <begin position="25"/>
        <end position="66"/>
    </location>
</feature>
<keyword evidence="2" id="KW-0812">Transmembrane</keyword>